<dbReference type="VEuPathDB" id="VectorBase:ISCI002968"/>
<organism>
    <name type="scientific">Ixodes scapularis</name>
    <name type="common">Black-legged tick</name>
    <name type="synonym">Deer tick</name>
    <dbReference type="NCBI Taxonomy" id="6945"/>
    <lineage>
        <taxon>Eukaryota</taxon>
        <taxon>Metazoa</taxon>
        <taxon>Ecdysozoa</taxon>
        <taxon>Arthropoda</taxon>
        <taxon>Chelicerata</taxon>
        <taxon>Arachnida</taxon>
        <taxon>Acari</taxon>
        <taxon>Parasitiformes</taxon>
        <taxon>Ixodida</taxon>
        <taxon>Ixodoidea</taxon>
        <taxon>Ixodidae</taxon>
        <taxon>Ixodinae</taxon>
        <taxon>Ixodes</taxon>
    </lineage>
</organism>
<dbReference type="PaxDb" id="6945-B7P8F5"/>
<protein>
    <recommendedName>
        <fullName evidence="5">Secreted salivary gland peptide</fullName>
    </recommendedName>
</protein>
<dbReference type="AlphaFoldDB" id="B7P8F5"/>
<dbReference type="EMBL" id="ABJB010858881">
    <property type="status" value="NOT_ANNOTATED_CDS"/>
    <property type="molecule type" value="Genomic_DNA"/>
</dbReference>
<feature type="signal peptide" evidence="1">
    <location>
        <begin position="1"/>
        <end position="19"/>
    </location>
</feature>
<evidence type="ECO:0000313" key="3">
    <source>
        <dbReference type="EnsemblMetazoa" id="ISCW002968-PA"/>
    </source>
</evidence>
<dbReference type="VEuPathDB" id="VectorBase:ISCW002968"/>
<evidence type="ECO:0000313" key="4">
    <source>
        <dbReference type="Proteomes" id="UP000001555"/>
    </source>
</evidence>
<dbReference type="EMBL" id="ABJB010934046">
    <property type="status" value="NOT_ANNOTATED_CDS"/>
    <property type="molecule type" value="Genomic_DNA"/>
</dbReference>
<evidence type="ECO:0000313" key="2">
    <source>
        <dbReference type="EMBL" id="EEC02877.1"/>
    </source>
</evidence>
<dbReference type="EnsemblMetazoa" id="ISCW002968-RA">
    <property type="protein sequence ID" value="ISCW002968-PA"/>
    <property type="gene ID" value="ISCW002968"/>
</dbReference>
<dbReference type="EMBL" id="DS656977">
    <property type="protein sequence ID" value="EEC02877.1"/>
    <property type="molecule type" value="Genomic_DNA"/>
</dbReference>
<feature type="chain" id="PRO_5014567932" description="Secreted salivary gland peptide" evidence="1">
    <location>
        <begin position="20"/>
        <end position="102"/>
    </location>
</feature>
<dbReference type="InParanoid" id="B7P8F5"/>
<reference evidence="3" key="2">
    <citation type="submission" date="2020-05" db="UniProtKB">
        <authorList>
            <consortium name="EnsemblMetazoa"/>
        </authorList>
    </citation>
    <scope>IDENTIFICATION</scope>
    <source>
        <strain evidence="3">wikel</strain>
    </source>
</reference>
<dbReference type="Proteomes" id="UP000001555">
    <property type="component" value="Unassembled WGS sequence"/>
</dbReference>
<reference evidence="2 4" key="1">
    <citation type="submission" date="2008-03" db="EMBL/GenBank/DDBJ databases">
        <title>Annotation of Ixodes scapularis.</title>
        <authorList>
            <consortium name="Ixodes scapularis Genome Project Consortium"/>
            <person name="Caler E."/>
            <person name="Hannick L.I."/>
            <person name="Bidwell S."/>
            <person name="Joardar V."/>
            <person name="Thiagarajan M."/>
            <person name="Amedeo P."/>
            <person name="Galinsky K.J."/>
            <person name="Schobel S."/>
            <person name="Inman J."/>
            <person name="Hostetler J."/>
            <person name="Miller J."/>
            <person name="Hammond M."/>
            <person name="Megy K."/>
            <person name="Lawson D."/>
            <person name="Kodira C."/>
            <person name="Sutton G."/>
            <person name="Meyer J."/>
            <person name="Hill C.A."/>
            <person name="Birren B."/>
            <person name="Nene V."/>
            <person name="Collins F."/>
            <person name="Alarcon-Chaidez F."/>
            <person name="Wikel S."/>
            <person name="Strausberg R."/>
        </authorList>
    </citation>
    <scope>NUCLEOTIDE SEQUENCE [LARGE SCALE GENOMIC DNA]</scope>
    <source>
        <strain evidence="4">Wikel</strain>
        <strain evidence="2">Wikel colony</strain>
    </source>
</reference>
<accession>B7P8F5</accession>
<dbReference type="HOGENOM" id="CLU_2280435_0_0_1"/>
<gene>
    <name evidence="2" type="ORF">IscW_ISCW002968</name>
</gene>
<evidence type="ECO:0000256" key="1">
    <source>
        <dbReference type="SAM" id="SignalP"/>
    </source>
</evidence>
<sequence length="102" mass="11278">MWVLQRCLVALIALILAAGQEGRIRLPKACVIVETTADTCGKYHFGSYKLNTNETRRLSKECFGNRVAVFDFMVACAEPMAVSKAVAPSIKMAATREDAYYL</sequence>
<proteinExistence type="predicted"/>
<keyword evidence="1" id="KW-0732">Signal</keyword>
<name>B7P8F5_IXOSC</name>
<evidence type="ECO:0008006" key="5">
    <source>
        <dbReference type="Google" id="ProtNLM"/>
    </source>
</evidence>
<keyword evidence="4" id="KW-1185">Reference proteome</keyword>